<dbReference type="AlphaFoldDB" id="A0AAN6QUJ0"/>
<organism evidence="1 2">
    <name type="scientific">Friedmanniomyces endolithicus</name>
    <dbReference type="NCBI Taxonomy" id="329885"/>
    <lineage>
        <taxon>Eukaryota</taxon>
        <taxon>Fungi</taxon>
        <taxon>Dikarya</taxon>
        <taxon>Ascomycota</taxon>
        <taxon>Pezizomycotina</taxon>
        <taxon>Dothideomycetes</taxon>
        <taxon>Dothideomycetidae</taxon>
        <taxon>Mycosphaerellales</taxon>
        <taxon>Teratosphaeriaceae</taxon>
        <taxon>Friedmanniomyces</taxon>
    </lineage>
</organism>
<protein>
    <submittedName>
        <fullName evidence="1">Actin-like protein arp8</fullName>
    </submittedName>
</protein>
<gene>
    <name evidence="1" type="primary">ARP8_1</name>
    <name evidence="1" type="ORF">LTR91_007899</name>
</gene>
<dbReference type="SUPFAM" id="SSF53067">
    <property type="entry name" value="Actin-like ATPase domain"/>
    <property type="match status" value="1"/>
</dbReference>
<accession>A0AAN6QUJ0</accession>
<dbReference type="Proteomes" id="UP001175353">
    <property type="component" value="Unassembled WGS sequence"/>
</dbReference>
<evidence type="ECO:0000313" key="1">
    <source>
        <dbReference type="EMBL" id="KAK0993545.1"/>
    </source>
</evidence>
<proteinExistence type="predicted"/>
<dbReference type="EMBL" id="JAUJLE010000059">
    <property type="protein sequence ID" value="KAK0993545.1"/>
    <property type="molecule type" value="Genomic_DNA"/>
</dbReference>
<name>A0AAN6QUJ0_9PEZI</name>
<reference evidence="1" key="1">
    <citation type="submission" date="2023-06" db="EMBL/GenBank/DDBJ databases">
        <title>Black Yeasts Isolated from many extreme environments.</title>
        <authorList>
            <person name="Coleine C."/>
            <person name="Stajich J.E."/>
            <person name="Selbmann L."/>
        </authorList>
    </citation>
    <scope>NUCLEOTIDE SEQUENCE</scope>
    <source>
        <strain evidence="1">CCFEE 5200</strain>
    </source>
</reference>
<sequence>MVGKKSGRALFKEEGLQRTDNNMEFTTWPQVPMINQKNYYTDFLKRDDQALAVRLQQEAHLNARKKAAVDIDRARAQAAHDGIPFAEADPDLDDDVVMDDVLGDNYGSKTIVIHVGSQNMRIGLATDALPKTIPMVIAKKADRSEAEDGEPRPKRIRLDASLPSEEWFGDEVFFSL</sequence>
<comment type="caution">
    <text evidence="1">The sequence shown here is derived from an EMBL/GenBank/DDBJ whole genome shotgun (WGS) entry which is preliminary data.</text>
</comment>
<dbReference type="InterPro" id="IPR043129">
    <property type="entry name" value="ATPase_NBD"/>
</dbReference>
<dbReference type="Gene3D" id="3.30.420.40">
    <property type="match status" value="1"/>
</dbReference>
<evidence type="ECO:0000313" key="2">
    <source>
        <dbReference type="Proteomes" id="UP001175353"/>
    </source>
</evidence>
<keyword evidence="2" id="KW-1185">Reference proteome</keyword>